<reference evidence="2 3" key="1">
    <citation type="submission" date="2018-06" db="EMBL/GenBank/DDBJ databases">
        <title>Spirosoma sp. HMF3257 Genome sequencing and assembly.</title>
        <authorList>
            <person name="Kang H."/>
            <person name="Cha I."/>
            <person name="Kim H."/>
            <person name="Kang J."/>
            <person name="Joh K."/>
        </authorList>
    </citation>
    <scope>NUCLEOTIDE SEQUENCE [LARGE SCALE GENOMIC DNA]</scope>
    <source>
        <strain evidence="2 3">HMF3257</strain>
    </source>
</reference>
<feature type="region of interest" description="Disordered" evidence="1">
    <location>
        <begin position="113"/>
        <end position="153"/>
    </location>
</feature>
<evidence type="ECO:0000256" key="1">
    <source>
        <dbReference type="SAM" id="MobiDB-lite"/>
    </source>
</evidence>
<evidence type="ECO:0000313" key="2">
    <source>
        <dbReference type="EMBL" id="RAI76383.1"/>
    </source>
</evidence>
<dbReference type="AlphaFoldDB" id="A0A327NNI3"/>
<organism evidence="2 3">
    <name type="scientific">Spirosoma telluris</name>
    <dbReference type="NCBI Taxonomy" id="2183553"/>
    <lineage>
        <taxon>Bacteria</taxon>
        <taxon>Pseudomonadati</taxon>
        <taxon>Bacteroidota</taxon>
        <taxon>Cytophagia</taxon>
        <taxon>Cytophagales</taxon>
        <taxon>Cytophagaceae</taxon>
        <taxon>Spirosoma</taxon>
    </lineage>
</organism>
<name>A0A327NNI3_9BACT</name>
<evidence type="ECO:0008006" key="4">
    <source>
        <dbReference type="Google" id="ProtNLM"/>
    </source>
</evidence>
<comment type="caution">
    <text evidence="2">The sequence shown here is derived from an EMBL/GenBank/DDBJ whole genome shotgun (WGS) entry which is preliminary data.</text>
</comment>
<accession>A0A327NNI3</accession>
<dbReference type="OrthoDB" id="975478at2"/>
<feature type="compositionally biased region" description="Polar residues" evidence="1">
    <location>
        <begin position="114"/>
        <end position="153"/>
    </location>
</feature>
<gene>
    <name evidence="2" type="ORF">HMF3257_23470</name>
</gene>
<dbReference type="Proteomes" id="UP000249016">
    <property type="component" value="Unassembled WGS sequence"/>
</dbReference>
<dbReference type="EMBL" id="QLII01000001">
    <property type="protein sequence ID" value="RAI76383.1"/>
    <property type="molecule type" value="Genomic_DNA"/>
</dbReference>
<keyword evidence="3" id="KW-1185">Reference proteome</keyword>
<evidence type="ECO:0000313" key="3">
    <source>
        <dbReference type="Proteomes" id="UP000249016"/>
    </source>
</evidence>
<proteinExistence type="predicted"/>
<dbReference type="RefSeq" id="WP_111345920.1">
    <property type="nucleotide sequence ID" value="NZ_QLII01000001.1"/>
</dbReference>
<sequence length="531" mass="56721">MDELDKNIPDDFWRKAFDEAAETPPPRVWNSIERRLDQSNDTKIIPLWGLGLISSKPVAWGMGIAAAVTLLLIGWWAGSAQLSSQQHSSIAQQSKPTEPEAVKPLAPVVANKPIDQSVTKSSPVVASIEKSGQPSAKARGNSQHASVTPSITDQSASKLAQLTTAVAQNLNEPGNRMRTMSFSRSLGTSVATNESSASANTSTASSFAFAHSVSSKMASSPVNAVSFEPLPGKSLHFRKLGQIHRIVWFRPSELPLKPEVLKSKQKTHDVWASASVMPGAFNPMISLQTAAVYTNTYASLDAAKISQASSSVSSRANFSVAYQAGAGVQLTEHWSIESGVGYLSGRSTVETPAQLPPASLVAFAGKNTTSGTLYVDALKSSIRSGDLMAAAPQASYNNIANNVVYQASYANSTRQSLTNDYQYAQIPLQVGYQLRPRKRLGLALLGGLITNIFVRNTVGNEVVITAKDGVYRPVSFAAAMGARLRYRPTQQWSASLAGIYQPSLGLGTQSDSQVQSHPTSAGMSFGVDYHF</sequence>
<protein>
    <recommendedName>
        <fullName evidence="4">Outer membrane beta-barrel protein</fullName>
    </recommendedName>
</protein>